<dbReference type="InterPro" id="IPR022125">
    <property type="entry name" value="U3snoRNP10_N"/>
</dbReference>
<dbReference type="PANTHER" id="PTHR13457:SF1">
    <property type="entry name" value="HEAT REPEAT-CONTAINING PROTEIN 1"/>
    <property type="match status" value="1"/>
</dbReference>
<comment type="function">
    <text evidence="7">Involved in nucleolar processing of pre-18S ribosomal RNA.</text>
</comment>
<evidence type="ECO:0000313" key="9">
    <source>
        <dbReference type="EMBL" id="KAJ8726117.1"/>
    </source>
</evidence>
<dbReference type="GO" id="GO:0000462">
    <property type="term" value="P:maturation of SSU-rRNA from tricistronic rRNA transcript (SSU-rRNA, 5.8S rRNA, LSU-rRNA)"/>
    <property type="evidence" value="ECO:0007669"/>
    <property type="project" value="TreeGrafter"/>
</dbReference>
<dbReference type="GO" id="GO:0030686">
    <property type="term" value="C:90S preribosome"/>
    <property type="evidence" value="ECO:0007669"/>
    <property type="project" value="TreeGrafter"/>
</dbReference>
<dbReference type="SUPFAM" id="SSF48371">
    <property type="entry name" value="ARM repeat"/>
    <property type="match status" value="2"/>
</dbReference>
<protein>
    <recommendedName>
        <fullName evidence="7">HEAT repeat-containing protein 1</fullName>
    </recommendedName>
</protein>
<dbReference type="EMBL" id="JARGEI010000009">
    <property type="protein sequence ID" value="KAJ8726117.1"/>
    <property type="molecule type" value="Genomic_DNA"/>
</dbReference>
<organism evidence="9 10">
    <name type="scientific">Mythimna separata</name>
    <name type="common">Oriental armyworm</name>
    <name type="synonym">Pseudaletia separata</name>
    <dbReference type="NCBI Taxonomy" id="271217"/>
    <lineage>
        <taxon>Eukaryota</taxon>
        <taxon>Metazoa</taxon>
        <taxon>Ecdysozoa</taxon>
        <taxon>Arthropoda</taxon>
        <taxon>Hexapoda</taxon>
        <taxon>Insecta</taxon>
        <taxon>Pterygota</taxon>
        <taxon>Neoptera</taxon>
        <taxon>Endopterygota</taxon>
        <taxon>Lepidoptera</taxon>
        <taxon>Glossata</taxon>
        <taxon>Ditrysia</taxon>
        <taxon>Noctuoidea</taxon>
        <taxon>Noctuidae</taxon>
        <taxon>Noctuinae</taxon>
        <taxon>Hadenini</taxon>
        <taxon>Mythimna</taxon>
    </lineage>
</organism>
<dbReference type="InterPro" id="IPR056473">
    <property type="entry name" value="HEAT_Utp10/HEAT1"/>
</dbReference>
<dbReference type="InterPro" id="IPR011989">
    <property type="entry name" value="ARM-like"/>
</dbReference>
<reference evidence="9" key="1">
    <citation type="submission" date="2023-03" db="EMBL/GenBank/DDBJ databases">
        <title>Chromosome-level genomes of two armyworms, Mythimna separata and Mythimna loreyi, provide insights into the biosynthesis and reception of sex pheromones.</title>
        <authorList>
            <person name="Zhao H."/>
        </authorList>
    </citation>
    <scope>NUCLEOTIDE SEQUENCE</scope>
    <source>
        <strain evidence="9">BeijingLab</strain>
        <tissue evidence="9">Pupa</tissue>
    </source>
</reference>
<accession>A0AAD8DW62</accession>
<evidence type="ECO:0000313" key="10">
    <source>
        <dbReference type="Proteomes" id="UP001231518"/>
    </source>
</evidence>
<evidence type="ECO:0000256" key="6">
    <source>
        <dbReference type="ARBA" id="ARBA00023274"/>
    </source>
</evidence>
<comment type="similarity">
    <text evidence="2 7">Belongs to the HEATR1/UTP10 family.</text>
</comment>
<dbReference type="GO" id="GO:0034455">
    <property type="term" value="C:t-UTP complex"/>
    <property type="evidence" value="ECO:0007669"/>
    <property type="project" value="TreeGrafter"/>
</dbReference>
<evidence type="ECO:0000256" key="7">
    <source>
        <dbReference type="RuleBase" id="RU367065"/>
    </source>
</evidence>
<comment type="caution">
    <text evidence="9">The sequence shown here is derived from an EMBL/GenBank/DDBJ whole genome shotgun (WGS) entry which is preliminary data.</text>
</comment>
<dbReference type="PANTHER" id="PTHR13457">
    <property type="entry name" value="BAP28"/>
    <property type="match status" value="1"/>
</dbReference>
<dbReference type="InterPro" id="IPR040191">
    <property type="entry name" value="UTP10"/>
</dbReference>
<dbReference type="Gene3D" id="1.25.10.10">
    <property type="entry name" value="Leucine-rich Repeat Variant"/>
    <property type="match status" value="2"/>
</dbReference>
<keyword evidence="3 7" id="KW-0690">Ribosome biogenesis</keyword>
<dbReference type="GO" id="GO:0032040">
    <property type="term" value="C:small-subunit processome"/>
    <property type="evidence" value="ECO:0007669"/>
    <property type="project" value="TreeGrafter"/>
</dbReference>
<dbReference type="Pfam" id="PF08146">
    <property type="entry name" value="BP28CT"/>
    <property type="match status" value="1"/>
</dbReference>
<evidence type="ECO:0000259" key="8">
    <source>
        <dbReference type="SMART" id="SM01036"/>
    </source>
</evidence>
<dbReference type="GO" id="GO:0030515">
    <property type="term" value="F:snoRNA binding"/>
    <property type="evidence" value="ECO:0007669"/>
    <property type="project" value="TreeGrafter"/>
</dbReference>
<proteinExistence type="inferred from homology"/>
<dbReference type="SMART" id="SM01036">
    <property type="entry name" value="BP28CT"/>
    <property type="match status" value="1"/>
</dbReference>
<evidence type="ECO:0000256" key="4">
    <source>
        <dbReference type="ARBA" id="ARBA00022552"/>
    </source>
</evidence>
<keyword evidence="4 7" id="KW-0698">rRNA processing</keyword>
<keyword evidence="10" id="KW-1185">Reference proteome</keyword>
<dbReference type="Pfam" id="PF23243">
    <property type="entry name" value="HEAT_HEATR1"/>
    <property type="match status" value="1"/>
</dbReference>
<dbReference type="Pfam" id="PF12397">
    <property type="entry name" value="U3snoRNP10"/>
    <property type="match status" value="1"/>
</dbReference>
<feature type="domain" description="BP28 C-terminal" evidence="8">
    <location>
        <begin position="1812"/>
        <end position="1966"/>
    </location>
</feature>
<dbReference type="GO" id="GO:0045943">
    <property type="term" value="P:positive regulation of transcription by RNA polymerase I"/>
    <property type="evidence" value="ECO:0007669"/>
    <property type="project" value="TreeGrafter"/>
</dbReference>
<evidence type="ECO:0000256" key="3">
    <source>
        <dbReference type="ARBA" id="ARBA00022517"/>
    </source>
</evidence>
<evidence type="ECO:0000256" key="5">
    <source>
        <dbReference type="ARBA" id="ARBA00023242"/>
    </source>
</evidence>
<dbReference type="InterPro" id="IPR016024">
    <property type="entry name" value="ARM-type_fold"/>
</dbReference>
<comment type="subcellular location">
    <subcellularLocation>
        <location evidence="1 7">Nucleus</location>
        <location evidence="1 7">Nucleolus</location>
    </subcellularLocation>
</comment>
<dbReference type="InterPro" id="IPR012954">
    <property type="entry name" value="BP28_C_dom"/>
</dbReference>
<keyword evidence="5 7" id="KW-0539">Nucleus</keyword>
<evidence type="ECO:0000256" key="1">
    <source>
        <dbReference type="ARBA" id="ARBA00004604"/>
    </source>
</evidence>
<name>A0AAD8DW62_MYTSE</name>
<dbReference type="Proteomes" id="UP001231518">
    <property type="component" value="Chromosome 10"/>
</dbReference>
<gene>
    <name evidence="9" type="ORF">PYW07_000815</name>
</gene>
<evidence type="ECO:0000256" key="2">
    <source>
        <dbReference type="ARBA" id="ARBA00010559"/>
    </source>
</evidence>
<sequence length="2100" mass="239585">MAATSLAEQLKKLTVPQSTVYKDDSKTVSLLFDPKEAANKDRDTFYEIGISGLKELIALYEGFRVFEDSLFSLTSKDFERAVQTKEVNQNLDQTIEKFLLQLSPYLLLQSSHKALEWLINRYHIHEYNQDAIFALILPYHGTKIFVRFVQLMDIKASNNRWNWLMPIHKNGIALANQVLFNQCASNSGTLQFIAKTTLKYVKEFGERATQLNTVFAFFCQTAIGVIDTSKKVTEGIINALLPTVINAIESTIPDFRAAAYIVLGYLFTKTSLKEDTLNEIVLKLLTTEFDISFDVALLITMMYENQDHVTRMSEDILNDMSVDIMNTLCGHIKKLAERGNNIRAFLKAFLSSVLPLIQGEDFWRYCKLPEILIGEVDLKHQKPELIIKCVLDSFQPESSNTMNDGDDGNESDVEIIDEDDISSKTLNWYAAFLKNLERQYPDAFDKVVKEEMSSTSKNSTRRRSHLSKLLGFKPAIAHKVGGTYLFENLNHVNAKLRVEAVKYIAKEFEALKTENADFVKDSIVSRLNDDTPEVVNAALDIPAEYLKEVLNEIDATNTFVAIVGKGSKKWRQVVKKAITKFCSIKILPVNQETVLALVPYLFPNDEESSKLTWQILTSDWGEKFGLANKTKGIKGSIKENHAKLCEVIFKALFVDRTVNLDAILDEHQLNKANTLDVCFYMLLKISSLKHATVEEASAILNLLLESVENRSIVHSSEGQVFSSVIMPEFIKLCRQNNMLFQIIEYIFSRVIEDMNVSDIPKPWCDVCKTPETVLIRRLYEICVIGCAIPSYGENYVALLQKLLEKFFKNARQKFEFIANFACGHILYATDPKDVIGPELQLRSLKLLSNFLAVQETEKWLYDSDVVVLTVLFCLNNPITAIRECAMEIVKKLLRDEPDKKLIYVQLFEELMAHKQELLLDHNQVKHVLHTILTLKDQKKLFSRNCLLKLVGILNSDAPSHIKSSFLKILCEVNNATAFPHFIQSLKTLEDTLKQNELNTRFTFDIYESNMFKTVYSHINETTISTLSKEVVWNSIATGMKEYRECILQEDQSFVSPAVLIMKQIDEEVFNKVPEEKSKDLVYLIACAGAVSNNPTISSVASRIMKKIHLKFSHFKPILEKMLNVVDPVESVSKKKKSTVSMLSYQVTETDDWRLGVAFLEFVQSKKKMKLDNSFVSLLFQILNKCLRFEEQSYVEYTKQLILSSLWYYCKKFVDEKDKDQMKSLKSVFDVELAVQCIRGTQNPQTHHHALILLSHAAFMLPEQVLHHTMEIFTFMGTSVLRHDDAYSFQIIIKIIETLIPILVKLDKNIEDYTEKELQQLQNRVVPVLRIFADCVLHVPEHRRLPLFKKLIETLGPSQFLWVFLALLLETHVAHFSDDKKIDKRQSRSLADQEAPINRIDFGQSIVLEFPPEIALENFIKLIIYIKSLPLQKDENTMDTDVDPSDIFSVAGHTPLQLRHYKYMVITFMNTCLASSRFIQHSSQATDDKAMETNYKTFIINILTFIQTISKVSDDKTAKYWRVMLHHSYDLLDHTNNLLSAPMFLSVVRGLLKHTLQTVRRKSMELLNSKIQFSPELFEGVDQELLFSLLPALLDIVKTIEVQNENLSEIAAQELELNQQTALLSLKLLTRMLASQNPEPFKNVLETITDYICSSNIAGNVMASVVLCLAELCSNLKVHVLASLRKFMPALIKVLKRQRKAETQELVLLSTVTAIAKIVESVPLFLSPYLQKILYEYSILLAKWQSQDQECSKVSAIVSKLLTIKKKIAGSIPPRVLIPVVSQTHQMLLEKEEFDAVGPVMSVLADSFANVTTADFTALQQDLTSFFLTALQLRSDAIDQEVDADVIDRAEDEVVNALVCLVLKLSETSFRPFYFKIYDWAIRTNLEGHKDRTITFYRLSCAIADKLKGLFVLFAGHFIKNASDLLDSCNNSKTEELYFDSEDKCLMLIKYIIKTLHTVFLYDSQSFLNKDRFETLMQPVVDQLENTLGGIQSLKARATEYIIPCVSQFAVAIADDSLWKLLNYQILLKTRHNDAEIRLTALDCLVAMATQLGSSWLPLLAESVPFLAELLEDGDTRIETSTKDAIRKLEQILGEPLEKYF</sequence>
<keyword evidence="6 7" id="KW-0687">Ribonucleoprotein</keyword>